<dbReference type="Proteomes" id="UP000261540">
    <property type="component" value="Unplaced"/>
</dbReference>
<proteinExistence type="predicted"/>
<organism evidence="1 2">
    <name type="scientific">Paramormyrops kingsleyae</name>
    <dbReference type="NCBI Taxonomy" id="1676925"/>
    <lineage>
        <taxon>Eukaryota</taxon>
        <taxon>Metazoa</taxon>
        <taxon>Chordata</taxon>
        <taxon>Craniata</taxon>
        <taxon>Vertebrata</taxon>
        <taxon>Euteleostomi</taxon>
        <taxon>Actinopterygii</taxon>
        <taxon>Neopterygii</taxon>
        <taxon>Teleostei</taxon>
        <taxon>Osteoglossocephala</taxon>
        <taxon>Osteoglossomorpha</taxon>
        <taxon>Osteoglossiformes</taxon>
        <taxon>Mormyridae</taxon>
        <taxon>Paramormyrops</taxon>
    </lineage>
</organism>
<reference evidence="1" key="2">
    <citation type="submission" date="2025-09" db="UniProtKB">
        <authorList>
            <consortium name="Ensembl"/>
        </authorList>
    </citation>
    <scope>IDENTIFICATION</scope>
</reference>
<keyword evidence="2" id="KW-1185">Reference proteome</keyword>
<accession>A0A3B3SDT7</accession>
<protein>
    <submittedName>
        <fullName evidence="1">Uncharacterized protein</fullName>
    </submittedName>
</protein>
<name>A0A3B3SDT7_9TELE</name>
<dbReference type="AlphaFoldDB" id="A0A3B3SDT7"/>
<sequence length="41" mass="4573">MEEYARETAEGCDGAFTMGVFQAVRGFRNWAGPLKLGFFVL</sequence>
<dbReference type="Ensembl" id="ENSPKIT00000009379.1">
    <property type="protein sequence ID" value="ENSPKIP00000028598.1"/>
    <property type="gene ID" value="ENSPKIG00000010181.1"/>
</dbReference>
<evidence type="ECO:0000313" key="1">
    <source>
        <dbReference type="Ensembl" id="ENSPKIP00000028598.1"/>
    </source>
</evidence>
<reference evidence="1" key="1">
    <citation type="submission" date="2025-08" db="UniProtKB">
        <authorList>
            <consortium name="Ensembl"/>
        </authorList>
    </citation>
    <scope>IDENTIFICATION</scope>
</reference>
<evidence type="ECO:0000313" key="2">
    <source>
        <dbReference type="Proteomes" id="UP000261540"/>
    </source>
</evidence>